<feature type="transmembrane region" description="Helical" evidence="7">
    <location>
        <begin position="196"/>
        <end position="218"/>
    </location>
</feature>
<dbReference type="EC" id="2.7.13.3" evidence="2"/>
<dbReference type="PROSITE" id="PS50109">
    <property type="entry name" value="HIS_KIN"/>
    <property type="match status" value="1"/>
</dbReference>
<protein>
    <recommendedName>
        <fullName evidence="2">histidine kinase</fullName>
        <ecNumber evidence="2">2.7.13.3</ecNumber>
    </recommendedName>
</protein>
<reference evidence="10" key="1">
    <citation type="submission" date="2021-01" db="EMBL/GenBank/DDBJ databases">
        <authorList>
            <person name="Corre E."/>
            <person name="Pelletier E."/>
            <person name="Niang G."/>
            <person name="Scheremetjew M."/>
            <person name="Finn R."/>
            <person name="Kale V."/>
            <person name="Holt S."/>
            <person name="Cochrane G."/>
            <person name="Meng A."/>
            <person name="Brown T."/>
            <person name="Cohen L."/>
        </authorList>
    </citation>
    <scope>NUCLEOTIDE SEQUENCE</scope>
    <source>
        <strain evidence="10">CCMP3189</strain>
    </source>
</reference>
<evidence type="ECO:0000256" key="1">
    <source>
        <dbReference type="ARBA" id="ARBA00000085"/>
    </source>
</evidence>
<evidence type="ECO:0000256" key="2">
    <source>
        <dbReference type="ARBA" id="ARBA00012438"/>
    </source>
</evidence>
<dbReference type="PANTHER" id="PTHR43711:SF1">
    <property type="entry name" value="HISTIDINE KINASE 1"/>
    <property type="match status" value="1"/>
</dbReference>
<evidence type="ECO:0000256" key="6">
    <source>
        <dbReference type="SAM" id="MobiDB-lite"/>
    </source>
</evidence>
<keyword evidence="7" id="KW-1133">Transmembrane helix</keyword>
<feature type="domain" description="Histidine kinase" evidence="8">
    <location>
        <begin position="236"/>
        <end position="437"/>
    </location>
</feature>
<sequence>MAAGCERGVSLVGALAVGTVTSALALTVYFTVSAITTADATFAVLRHQTEFEREFAWAWCDHRFFVFTAGFASNASRAVHVERVLAAIDEGKDRFDELRSSYASQKRRSATLRRANRGFRALSRSFDDYVVFQHWALETAIEFCPESGCDFDEYSSTFVATFREEARAAQDALTEKSLRFAADIADVSTSASSVTLYIALVVEVLLLALLAALAGLVYKVKDSARRLEAQEKLARQQAHEMRNKYAPAMAVMEQFDHACRAHPLRVDDILALRDDMAMALVALGEVEAQHQARLDIYKIMRGNYVLHLETFEVLALLRDRVQVEHAVALARTRAGRVTAEAAVDYLVRVADDFVDCEEIHICCDQYILNHVVSNLLANSRKFTNQGRVIVTFCGPTENGLLTFAVEDTGTGMPEDLVPRLFRTEVATADNRGTGASLLFLASRERAPRHIAAQASACPAAPSSAKPPAATFDSTSRDSRTRWAATASPASSSASVASSSAPTDAPPPPEPTTLRDDRTTSSSSPSPRHRLPSRRRPPTPRASPTTSPSSSSTTRPSTASAPSAACSGVRPPPEPTTGSTRSSRPSRPPNPFSSRCTRPTSSLSSALTRTWIPEAAS</sequence>
<dbReference type="SMART" id="SM00387">
    <property type="entry name" value="HATPase_c"/>
    <property type="match status" value="1"/>
</dbReference>
<evidence type="ECO:0000256" key="7">
    <source>
        <dbReference type="SAM" id="Phobius"/>
    </source>
</evidence>
<keyword evidence="7" id="KW-0472">Membrane</keyword>
<gene>
    <name evidence="9" type="ORF">CFRA1165_LOCUS622</name>
    <name evidence="10" type="ORF">CFRA1165_LOCUS623</name>
</gene>
<dbReference type="PANTHER" id="PTHR43711">
    <property type="entry name" value="TWO-COMPONENT HISTIDINE KINASE"/>
    <property type="match status" value="1"/>
</dbReference>
<feature type="compositionally biased region" description="Low complexity" evidence="6">
    <location>
        <begin position="483"/>
        <end position="502"/>
    </location>
</feature>
<feature type="region of interest" description="Disordered" evidence="6">
    <location>
        <begin position="451"/>
        <end position="616"/>
    </location>
</feature>
<dbReference type="EMBL" id="HBFH01000928">
    <property type="protein sequence ID" value="CAD8730932.1"/>
    <property type="molecule type" value="Transcribed_RNA"/>
</dbReference>
<keyword evidence="5" id="KW-0902">Two-component regulatory system</keyword>
<feature type="compositionally biased region" description="Low complexity" evidence="6">
    <location>
        <begin position="575"/>
        <end position="584"/>
    </location>
</feature>
<dbReference type="GO" id="GO:0004673">
    <property type="term" value="F:protein histidine kinase activity"/>
    <property type="evidence" value="ECO:0007669"/>
    <property type="project" value="UniProtKB-EC"/>
</dbReference>
<dbReference type="EMBL" id="HBFH01000930">
    <property type="protein sequence ID" value="CAD8730933.1"/>
    <property type="molecule type" value="Transcribed_RNA"/>
</dbReference>
<dbReference type="GO" id="GO:0000160">
    <property type="term" value="P:phosphorelay signal transduction system"/>
    <property type="evidence" value="ECO:0007669"/>
    <property type="project" value="UniProtKB-KW"/>
</dbReference>
<evidence type="ECO:0000256" key="5">
    <source>
        <dbReference type="ARBA" id="ARBA00023012"/>
    </source>
</evidence>
<comment type="catalytic activity">
    <reaction evidence="1">
        <text>ATP + protein L-histidine = ADP + protein N-phospho-L-histidine.</text>
        <dbReference type="EC" id="2.7.13.3"/>
    </reaction>
</comment>
<proteinExistence type="predicted"/>
<dbReference type="InterPro" id="IPR036890">
    <property type="entry name" value="HATPase_C_sf"/>
</dbReference>
<evidence type="ECO:0000259" key="8">
    <source>
        <dbReference type="PROSITE" id="PS50109"/>
    </source>
</evidence>
<feature type="compositionally biased region" description="Low complexity" evidence="6">
    <location>
        <begin position="451"/>
        <end position="469"/>
    </location>
</feature>
<organism evidence="10">
    <name type="scientific">Chrysocystis fragilis</name>
    <dbReference type="NCBI Taxonomy" id="1411660"/>
    <lineage>
        <taxon>Eukaryota</taxon>
        <taxon>Sar</taxon>
        <taxon>Stramenopiles</taxon>
        <taxon>Ochrophyta</taxon>
        <taxon>Pelagophyceae</taxon>
        <taxon>Sarcinochrysidales</taxon>
        <taxon>Chrysocystaceae</taxon>
        <taxon>Chrysocystis</taxon>
    </lineage>
</organism>
<dbReference type="InterPro" id="IPR005467">
    <property type="entry name" value="His_kinase_dom"/>
</dbReference>
<evidence type="ECO:0000256" key="3">
    <source>
        <dbReference type="ARBA" id="ARBA00022679"/>
    </source>
</evidence>
<keyword evidence="3" id="KW-0808">Transferase</keyword>
<dbReference type="InterPro" id="IPR050736">
    <property type="entry name" value="Sensor_HK_Regulatory"/>
</dbReference>
<dbReference type="SUPFAM" id="SSF55874">
    <property type="entry name" value="ATPase domain of HSP90 chaperone/DNA topoisomerase II/histidine kinase"/>
    <property type="match status" value="1"/>
</dbReference>
<feature type="compositionally biased region" description="Basic residues" evidence="6">
    <location>
        <begin position="526"/>
        <end position="537"/>
    </location>
</feature>
<evidence type="ECO:0000313" key="10">
    <source>
        <dbReference type="EMBL" id="CAD8730933.1"/>
    </source>
</evidence>
<dbReference type="Gene3D" id="3.30.565.10">
    <property type="entry name" value="Histidine kinase-like ATPase, C-terminal domain"/>
    <property type="match status" value="1"/>
</dbReference>
<accession>A0A6T5UF94</accession>
<keyword evidence="4" id="KW-0418">Kinase</keyword>
<dbReference type="Pfam" id="PF02518">
    <property type="entry name" value="HATPase_c"/>
    <property type="match status" value="1"/>
</dbReference>
<dbReference type="InterPro" id="IPR003594">
    <property type="entry name" value="HATPase_dom"/>
</dbReference>
<evidence type="ECO:0000313" key="9">
    <source>
        <dbReference type="EMBL" id="CAD8730932.1"/>
    </source>
</evidence>
<keyword evidence="7" id="KW-0812">Transmembrane</keyword>
<feature type="compositionally biased region" description="Low complexity" evidence="6">
    <location>
        <begin position="541"/>
        <end position="564"/>
    </location>
</feature>
<feature type="compositionally biased region" description="Polar residues" evidence="6">
    <location>
        <begin position="595"/>
        <end position="607"/>
    </location>
</feature>
<dbReference type="AlphaFoldDB" id="A0A6T5UF94"/>
<evidence type="ECO:0000256" key="4">
    <source>
        <dbReference type="ARBA" id="ARBA00022777"/>
    </source>
</evidence>
<name>A0A6T5UF94_9STRA</name>